<proteinExistence type="predicted"/>
<dbReference type="Proteomes" id="UP001371456">
    <property type="component" value="Unassembled WGS sequence"/>
</dbReference>
<reference evidence="1 2" key="1">
    <citation type="submission" date="2024-02" db="EMBL/GenBank/DDBJ databases">
        <title>de novo genome assembly of Solanum bulbocastanum strain 11H21.</title>
        <authorList>
            <person name="Hosaka A.J."/>
        </authorList>
    </citation>
    <scope>NUCLEOTIDE SEQUENCE [LARGE SCALE GENOMIC DNA]</scope>
    <source>
        <tissue evidence="1">Young leaves</tissue>
    </source>
</reference>
<comment type="caution">
    <text evidence="1">The sequence shown here is derived from an EMBL/GenBank/DDBJ whole genome shotgun (WGS) entry which is preliminary data.</text>
</comment>
<protein>
    <submittedName>
        <fullName evidence="1">Uncharacterized protein</fullName>
    </submittedName>
</protein>
<evidence type="ECO:0000313" key="2">
    <source>
        <dbReference type="Proteomes" id="UP001371456"/>
    </source>
</evidence>
<organism evidence="1 2">
    <name type="scientific">Solanum bulbocastanum</name>
    <name type="common">Wild potato</name>
    <dbReference type="NCBI Taxonomy" id="147425"/>
    <lineage>
        <taxon>Eukaryota</taxon>
        <taxon>Viridiplantae</taxon>
        <taxon>Streptophyta</taxon>
        <taxon>Embryophyta</taxon>
        <taxon>Tracheophyta</taxon>
        <taxon>Spermatophyta</taxon>
        <taxon>Magnoliopsida</taxon>
        <taxon>eudicotyledons</taxon>
        <taxon>Gunneridae</taxon>
        <taxon>Pentapetalae</taxon>
        <taxon>asterids</taxon>
        <taxon>lamiids</taxon>
        <taxon>Solanales</taxon>
        <taxon>Solanaceae</taxon>
        <taxon>Solanoideae</taxon>
        <taxon>Solaneae</taxon>
        <taxon>Solanum</taxon>
    </lineage>
</organism>
<evidence type="ECO:0000313" key="1">
    <source>
        <dbReference type="EMBL" id="KAK6782333.1"/>
    </source>
</evidence>
<accession>A0AAN8TD14</accession>
<gene>
    <name evidence="1" type="ORF">RDI58_020129</name>
</gene>
<dbReference type="AlphaFoldDB" id="A0AAN8TD14"/>
<sequence>MQNERPLSMYYNKLVAIFQEIDHRTNTQDRSIEGILQINSMMARLRVHIFLNGLDAKFDQVQTIGSARLIPESSAMAIHRSSSVKGRTNQSSGKHTNLIRRHCDESGHSKQRCYEIIGYPDWWDYSKKPCKSFQTEL</sequence>
<dbReference type="PANTHER" id="PTHR34222:SF43">
    <property type="entry name" value="RETROTRANSPOSON GAG DOMAIN-CONTAINING PROTEIN"/>
    <property type="match status" value="1"/>
</dbReference>
<keyword evidence="2" id="KW-1185">Reference proteome</keyword>
<name>A0AAN8TD14_SOLBU</name>
<dbReference type="EMBL" id="JBANQN010000008">
    <property type="protein sequence ID" value="KAK6782333.1"/>
    <property type="molecule type" value="Genomic_DNA"/>
</dbReference>
<dbReference type="PANTHER" id="PTHR34222">
    <property type="entry name" value="GAG_PRE-INTEGRS DOMAIN-CONTAINING PROTEIN"/>
    <property type="match status" value="1"/>
</dbReference>